<feature type="transmembrane region" description="Helical" evidence="1">
    <location>
        <begin position="20"/>
        <end position="39"/>
    </location>
</feature>
<keyword evidence="1" id="KW-0472">Membrane</keyword>
<evidence type="ECO:0000256" key="1">
    <source>
        <dbReference type="SAM" id="Phobius"/>
    </source>
</evidence>
<comment type="caution">
    <text evidence="2">The sequence shown here is derived from an EMBL/GenBank/DDBJ whole genome shotgun (WGS) entry which is preliminary data.</text>
</comment>
<sequence length="109" mass="12407">MAVFQWRDQWLASDPTNFNLFIMISTIIALSSVIVLTVMTKKIGSEHLHIKLKIDRAMFVSLLILITGFVLFVPVEMIFYKQYVGSMVVISILVGAVVSSYFYLKQKTV</sequence>
<proteinExistence type="predicted"/>
<name>A0AAJ2NQM7_ALKPS</name>
<organism evidence="2 3">
    <name type="scientific">Alkalihalophilus pseudofirmus</name>
    <name type="common">Bacillus pseudofirmus</name>
    <dbReference type="NCBI Taxonomy" id="79885"/>
    <lineage>
        <taxon>Bacteria</taxon>
        <taxon>Bacillati</taxon>
        <taxon>Bacillota</taxon>
        <taxon>Bacilli</taxon>
        <taxon>Bacillales</taxon>
        <taxon>Bacillaceae</taxon>
        <taxon>Alkalihalophilus</taxon>
    </lineage>
</organism>
<protein>
    <submittedName>
        <fullName evidence="2">Uncharacterized protein</fullName>
    </submittedName>
</protein>
<dbReference type="AlphaFoldDB" id="A0AAJ2NQM7"/>
<reference evidence="2" key="1">
    <citation type="submission" date="2023-10" db="EMBL/GenBank/DDBJ databases">
        <title>Screening of Alkalihalophilus pseudofirmusBZ-TG-HK211 and Its Alleviation of Salt Stress on Rapeseed Growth.</title>
        <authorList>
            <person name="Zhao B."/>
            <person name="Guo T."/>
        </authorList>
    </citation>
    <scope>NUCLEOTIDE SEQUENCE</scope>
    <source>
        <strain evidence="2">BZ-TG-HK211</strain>
    </source>
</reference>
<keyword evidence="1" id="KW-1133">Transmembrane helix</keyword>
<dbReference type="RefSeq" id="WP_323467358.1">
    <property type="nucleotide sequence ID" value="NZ_CP144224.1"/>
</dbReference>
<keyword evidence="1" id="KW-0812">Transmembrane</keyword>
<dbReference type="EMBL" id="JAWJAY010000004">
    <property type="protein sequence ID" value="MDV2886723.1"/>
    <property type="molecule type" value="Genomic_DNA"/>
</dbReference>
<gene>
    <name evidence="2" type="ORF">RYX45_16140</name>
</gene>
<evidence type="ECO:0000313" key="3">
    <source>
        <dbReference type="Proteomes" id="UP001285636"/>
    </source>
</evidence>
<dbReference type="Proteomes" id="UP001285636">
    <property type="component" value="Unassembled WGS sequence"/>
</dbReference>
<accession>A0AAJ2NQM7</accession>
<feature type="transmembrane region" description="Helical" evidence="1">
    <location>
        <begin position="86"/>
        <end position="104"/>
    </location>
</feature>
<evidence type="ECO:0000313" key="2">
    <source>
        <dbReference type="EMBL" id="MDV2886723.1"/>
    </source>
</evidence>
<feature type="transmembrane region" description="Helical" evidence="1">
    <location>
        <begin position="59"/>
        <end position="80"/>
    </location>
</feature>